<keyword evidence="1" id="KW-0833">Ubl conjugation pathway</keyword>
<dbReference type="InterPro" id="IPR001810">
    <property type="entry name" value="F-box_dom"/>
</dbReference>
<reference evidence="4" key="1">
    <citation type="submission" date="2025-08" db="UniProtKB">
        <authorList>
            <consortium name="RefSeq"/>
        </authorList>
    </citation>
    <scope>IDENTIFICATION</scope>
</reference>
<evidence type="ECO:0000313" key="4">
    <source>
        <dbReference type="RefSeq" id="XP_072797052.1"/>
    </source>
</evidence>
<dbReference type="CDD" id="cd22115">
    <property type="entry name" value="F-box_FBXL2-like"/>
    <property type="match status" value="1"/>
</dbReference>
<dbReference type="InterPro" id="IPR057207">
    <property type="entry name" value="FBXL15_LRR"/>
</dbReference>
<dbReference type="PROSITE" id="PS50181">
    <property type="entry name" value="FBOX"/>
    <property type="match status" value="1"/>
</dbReference>
<evidence type="ECO:0000259" key="2">
    <source>
        <dbReference type="PROSITE" id="PS50181"/>
    </source>
</evidence>
<protein>
    <submittedName>
        <fullName evidence="4">F-box/LRR-repeat protein 2 isoform X3</fullName>
    </submittedName>
</protein>
<sequence>MVFSNNDEGLINKKLPKELLLRIFSFLDIVTLCRCAQISKAWNILALDGSNWQRIDLFNFQTDVEGRVVENISKRCGGFLRKLSLRGCIGVGDSSLKTFAQNCRNIEHLNLNGCTKITDSTCYSLSRFCSKLKHLDLTSCVSITNSSLKGISEGCRSLEYLNLSWCDQITKDGIEALVRGCRGLKALLLRGCTQLEDEALKHIQNYCHELVSLNLQSCSRVTDEGVVQICRGCPRLQALCLSGCGNLTDASLTALALNCPRLQTNSRVHGRGRSPLANLSCCFSLCLLPRILEAARCSHLTDAGFTLLARNCHDLEKMDLEECILITDSTLSQLSIHCPRLQALSLSHCELITDDGILHLSNSACGHERLRVLELDNCLLITDVALEHLEHCRGLERLELYDCQQVTRAGIKRMRAQLPHVKVHAYFAPVTPPSAVGGGGQRLCRCCVIL</sequence>
<dbReference type="Gene3D" id="3.80.10.10">
    <property type="entry name" value="Ribonuclease Inhibitor"/>
    <property type="match status" value="2"/>
</dbReference>
<dbReference type="SMART" id="SM00256">
    <property type="entry name" value="FBOX"/>
    <property type="match status" value="1"/>
</dbReference>
<dbReference type="PANTHER" id="PTHR13382">
    <property type="entry name" value="MITOCHONDRIAL ATP SYNTHASE COUPLING FACTOR B"/>
    <property type="match status" value="1"/>
</dbReference>
<evidence type="ECO:0000256" key="1">
    <source>
        <dbReference type="ARBA" id="ARBA00022786"/>
    </source>
</evidence>
<dbReference type="SMART" id="SM00367">
    <property type="entry name" value="LRR_CC"/>
    <property type="match status" value="11"/>
</dbReference>
<dbReference type="InterPro" id="IPR032675">
    <property type="entry name" value="LRR_dom_sf"/>
</dbReference>
<feature type="domain" description="F-box" evidence="2">
    <location>
        <begin position="9"/>
        <end position="55"/>
    </location>
</feature>
<name>A0ABM5BKX6_VICPA</name>
<dbReference type="Proteomes" id="UP001652581">
    <property type="component" value="Chromosome 17"/>
</dbReference>
<dbReference type="GeneID" id="102532497"/>
<evidence type="ECO:0000313" key="3">
    <source>
        <dbReference type="Proteomes" id="UP001652581"/>
    </source>
</evidence>
<accession>A0ABM5BKX6</accession>
<keyword evidence="3" id="KW-1185">Reference proteome</keyword>
<dbReference type="InterPro" id="IPR050648">
    <property type="entry name" value="F-box_LRR-repeat"/>
</dbReference>
<dbReference type="RefSeq" id="XP_072797052.1">
    <property type="nucleotide sequence ID" value="XM_072940951.1"/>
</dbReference>
<dbReference type="Pfam" id="PF12937">
    <property type="entry name" value="F-box-like"/>
    <property type="match status" value="1"/>
</dbReference>
<gene>
    <name evidence="4" type="primary">FBXL2</name>
</gene>
<dbReference type="InterPro" id="IPR006553">
    <property type="entry name" value="Leu-rich_rpt_Cys-con_subtyp"/>
</dbReference>
<dbReference type="SUPFAM" id="SSF52047">
    <property type="entry name" value="RNI-like"/>
    <property type="match status" value="1"/>
</dbReference>
<organism evidence="3 4">
    <name type="scientific">Vicugna pacos</name>
    <name type="common">Alpaca</name>
    <name type="synonym">Lama pacos</name>
    <dbReference type="NCBI Taxonomy" id="30538"/>
    <lineage>
        <taxon>Eukaryota</taxon>
        <taxon>Metazoa</taxon>
        <taxon>Chordata</taxon>
        <taxon>Craniata</taxon>
        <taxon>Vertebrata</taxon>
        <taxon>Euteleostomi</taxon>
        <taxon>Mammalia</taxon>
        <taxon>Eutheria</taxon>
        <taxon>Laurasiatheria</taxon>
        <taxon>Artiodactyla</taxon>
        <taxon>Tylopoda</taxon>
        <taxon>Camelidae</taxon>
        <taxon>Vicugna</taxon>
    </lineage>
</organism>
<dbReference type="Pfam" id="PF25372">
    <property type="entry name" value="DUF7885"/>
    <property type="match status" value="2"/>
</dbReference>
<dbReference type="PANTHER" id="PTHR13382:SF40">
    <property type="entry name" value="F-BOX_LRR-REPEAT PROTEIN 2"/>
    <property type="match status" value="1"/>
</dbReference>
<proteinExistence type="predicted"/>